<dbReference type="EMBL" id="UINC01000068">
    <property type="protein sequence ID" value="SUZ48457.1"/>
    <property type="molecule type" value="Genomic_DNA"/>
</dbReference>
<feature type="region of interest" description="Disordered" evidence="1">
    <location>
        <begin position="1"/>
        <end position="21"/>
    </location>
</feature>
<feature type="domain" description="Metallo-beta-lactamase" evidence="2">
    <location>
        <begin position="43"/>
        <end position="223"/>
    </location>
</feature>
<feature type="compositionally biased region" description="Basic and acidic residues" evidence="1">
    <location>
        <begin position="1"/>
        <end position="15"/>
    </location>
</feature>
<dbReference type="AlphaFoldDB" id="A0A381N1Q4"/>
<dbReference type="SMART" id="SM00849">
    <property type="entry name" value="Lactamase_B"/>
    <property type="match status" value="1"/>
</dbReference>
<accession>A0A381N1Q4</accession>
<name>A0A381N1Q4_9ZZZZ</name>
<dbReference type="InterPro" id="IPR036866">
    <property type="entry name" value="RibonucZ/Hydroxyglut_hydro"/>
</dbReference>
<sequence length="319" mass="35024">MGFEDEHMTTAHDHYAAQLPPPTMEEVSPGIYAYVQLDGSWGLNNGGFIKGQDTLTLIDTCFTEARTKAYLEAVRGVSQLPITTLINTHHHGDHTHGNYLVPDAAIIGHALCRQTVIDTGLQALHPMFPGVEWGDLELAPPTITFNDRMEIYTDNLKIELIFMGPAHTTNDIIAWIPERKLLFAGDLIFNQGTPFVAMGSVSGSLQALKRLRELGAETIIPGHGSVCGPEVLDDIEAYLTFVQKTARDTFEAGLDPLDAARQADLGRFRSWHDTERLAGNLHRAYSELRWEPAGTALDLGPIVADMVTLNGGRPMRCLA</sequence>
<evidence type="ECO:0000313" key="3">
    <source>
        <dbReference type="EMBL" id="SUZ48457.1"/>
    </source>
</evidence>
<protein>
    <recommendedName>
        <fullName evidence="2">Metallo-beta-lactamase domain-containing protein</fullName>
    </recommendedName>
</protein>
<dbReference type="Gene3D" id="3.60.15.10">
    <property type="entry name" value="Ribonuclease Z/Hydroxyacylglutathione hydrolase-like"/>
    <property type="match status" value="1"/>
</dbReference>
<organism evidence="3">
    <name type="scientific">marine metagenome</name>
    <dbReference type="NCBI Taxonomy" id="408172"/>
    <lineage>
        <taxon>unclassified sequences</taxon>
        <taxon>metagenomes</taxon>
        <taxon>ecological metagenomes</taxon>
    </lineage>
</organism>
<dbReference type="Pfam" id="PF00753">
    <property type="entry name" value="Lactamase_B"/>
    <property type="match status" value="1"/>
</dbReference>
<dbReference type="InterPro" id="IPR050855">
    <property type="entry name" value="NDM-1-like"/>
</dbReference>
<gene>
    <name evidence="3" type="ORF">METZ01_LOCUS1311</name>
</gene>
<reference evidence="3" key="1">
    <citation type="submission" date="2018-05" db="EMBL/GenBank/DDBJ databases">
        <authorList>
            <person name="Lanie J.A."/>
            <person name="Ng W.-L."/>
            <person name="Kazmierczak K.M."/>
            <person name="Andrzejewski T.M."/>
            <person name="Davidsen T.M."/>
            <person name="Wayne K.J."/>
            <person name="Tettelin H."/>
            <person name="Glass J.I."/>
            <person name="Rusch D."/>
            <person name="Podicherti R."/>
            <person name="Tsui H.-C.T."/>
            <person name="Winkler M.E."/>
        </authorList>
    </citation>
    <scope>NUCLEOTIDE SEQUENCE</scope>
</reference>
<dbReference type="InterPro" id="IPR001279">
    <property type="entry name" value="Metallo-B-lactamas"/>
</dbReference>
<proteinExistence type="predicted"/>
<evidence type="ECO:0000256" key="1">
    <source>
        <dbReference type="SAM" id="MobiDB-lite"/>
    </source>
</evidence>
<dbReference type="SUPFAM" id="SSF56281">
    <property type="entry name" value="Metallo-hydrolase/oxidoreductase"/>
    <property type="match status" value="1"/>
</dbReference>
<dbReference type="CDD" id="cd16282">
    <property type="entry name" value="metallo-hydrolase-like_MBL-fold"/>
    <property type="match status" value="1"/>
</dbReference>
<dbReference type="PANTHER" id="PTHR42951">
    <property type="entry name" value="METALLO-BETA-LACTAMASE DOMAIN-CONTAINING"/>
    <property type="match status" value="1"/>
</dbReference>
<evidence type="ECO:0000259" key="2">
    <source>
        <dbReference type="SMART" id="SM00849"/>
    </source>
</evidence>